<protein>
    <submittedName>
        <fullName evidence="1">Uncharacterized protein</fullName>
    </submittedName>
</protein>
<dbReference type="EMBL" id="JACCAA010000001">
    <property type="protein sequence ID" value="NYG57844.1"/>
    <property type="molecule type" value="Genomic_DNA"/>
</dbReference>
<reference evidence="1 2" key="1">
    <citation type="submission" date="2020-07" db="EMBL/GenBank/DDBJ databases">
        <title>Sequencing the genomes of 1000 actinobacteria strains.</title>
        <authorList>
            <person name="Klenk H.-P."/>
        </authorList>
    </citation>
    <scope>NUCLEOTIDE SEQUENCE [LARGE SCALE GENOMIC DNA]</scope>
    <source>
        <strain evidence="1 2">DSM 23819</strain>
    </source>
</reference>
<keyword evidence="2" id="KW-1185">Reference proteome</keyword>
<evidence type="ECO:0000313" key="1">
    <source>
        <dbReference type="EMBL" id="NYG57844.1"/>
    </source>
</evidence>
<organism evidence="1 2">
    <name type="scientific">Nocardioides daedukensis</name>
    <dbReference type="NCBI Taxonomy" id="634462"/>
    <lineage>
        <taxon>Bacteria</taxon>
        <taxon>Bacillati</taxon>
        <taxon>Actinomycetota</taxon>
        <taxon>Actinomycetes</taxon>
        <taxon>Propionibacteriales</taxon>
        <taxon>Nocardioidaceae</taxon>
        <taxon>Nocardioides</taxon>
    </lineage>
</organism>
<dbReference type="RefSeq" id="WP_179501064.1">
    <property type="nucleotide sequence ID" value="NZ_JACCAA010000001.1"/>
</dbReference>
<sequence>MFAIIGSWPVDDRLDQDQLAHIAATVSEQAGFVRGLWGQAPDDVTAAHAVIVLDDEKSAHALARNVRSSIPAASLHVIRILAEA</sequence>
<proteinExistence type="predicted"/>
<name>A0A7Y9RYW6_9ACTN</name>
<dbReference type="AlphaFoldDB" id="A0A7Y9RYW6"/>
<dbReference type="Proteomes" id="UP000540656">
    <property type="component" value="Unassembled WGS sequence"/>
</dbReference>
<gene>
    <name evidence="1" type="ORF">BJ980_000767</name>
</gene>
<evidence type="ECO:0000313" key="2">
    <source>
        <dbReference type="Proteomes" id="UP000540656"/>
    </source>
</evidence>
<accession>A0A7Y9RYW6</accession>
<comment type="caution">
    <text evidence="1">The sequence shown here is derived from an EMBL/GenBank/DDBJ whole genome shotgun (WGS) entry which is preliminary data.</text>
</comment>